<name>A0A0G1W2P9_9BACT</name>
<protein>
    <submittedName>
        <fullName evidence="1">Uncharacterized protein</fullName>
    </submittedName>
</protein>
<dbReference type="Proteomes" id="UP000034588">
    <property type="component" value="Unassembled WGS sequence"/>
</dbReference>
<sequence>MDEEYLNTALQVWADVRCKAGLAEIEAAALNILKGVPPDPRGNNTHDGHMLDPERGTLCLCEVCIAARQSEVDEINRSGCEPFTPEDVQEIRYAWARLALSDQYVNTVKTSVGLYWVEIHRETQPFVWGGDKNIITYMEDLPSN</sequence>
<dbReference type="AlphaFoldDB" id="A0A0G1W2P9"/>
<reference evidence="1 2" key="1">
    <citation type="journal article" date="2015" name="Nature">
        <title>rRNA introns, odd ribosomes, and small enigmatic genomes across a large radiation of phyla.</title>
        <authorList>
            <person name="Brown C.T."/>
            <person name="Hug L.A."/>
            <person name="Thomas B.C."/>
            <person name="Sharon I."/>
            <person name="Castelle C.J."/>
            <person name="Singh A."/>
            <person name="Wilkins M.J."/>
            <person name="Williams K.H."/>
            <person name="Banfield J.F."/>
        </authorList>
    </citation>
    <scope>NUCLEOTIDE SEQUENCE [LARGE SCALE GENOMIC DNA]</scope>
</reference>
<evidence type="ECO:0000313" key="1">
    <source>
        <dbReference type="EMBL" id="KKW12993.1"/>
    </source>
</evidence>
<proteinExistence type="predicted"/>
<evidence type="ECO:0000313" key="2">
    <source>
        <dbReference type="Proteomes" id="UP000034588"/>
    </source>
</evidence>
<gene>
    <name evidence="1" type="ORF">UY48_C0006G0046</name>
</gene>
<accession>A0A0G1W2P9</accession>
<dbReference type="EMBL" id="LCQD01000006">
    <property type="protein sequence ID" value="KKW12993.1"/>
    <property type="molecule type" value="Genomic_DNA"/>
</dbReference>
<comment type="caution">
    <text evidence="1">The sequence shown here is derived from an EMBL/GenBank/DDBJ whole genome shotgun (WGS) entry which is preliminary data.</text>
</comment>
<organism evidence="1 2">
    <name type="scientific">Candidatus Gottesmanbacteria bacterium GW2011_GWB1_49_7</name>
    <dbReference type="NCBI Taxonomy" id="1618448"/>
    <lineage>
        <taxon>Bacteria</taxon>
        <taxon>Candidatus Gottesmaniibacteriota</taxon>
    </lineage>
</organism>